<dbReference type="EMBL" id="BSDC01000003">
    <property type="protein sequence ID" value="GLH68063.1"/>
    <property type="molecule type" value="Genomic_DNA"/>
</dbReference>
<gene>
    <name evidence="2" type="ORF">GETHED_24270</name>
</gene>
<organism evidence="2 3">
    <name type="scientific">Geothrix edaphica</name>
    <dbReference type="NCBI Taxonomy" id="2927976"/>
    <lineage>
        <taxon>Bacteria</taxon>
        <taxon>Pseudomonadati</taxon>
        <taxon>Acidobacteriota</taxon>
        <taxon>Holophagae</taxon>
        <taxon>Holophagales</taxon>
        <taxon>Holophagaceae</taxon>
        <taxon>Geothrix</taxon>
    </lineage>
</organism>
<dbReference type="InterPro" id="IPR034660">
    <property type="entry name" value="DinB/YfiT-like"/>
</dbReference>
<keyword evidence="3" id="KW-1185">Reference proteome</keyword>
<dbReference type="RefSeq" id="WP_285609721.1">
    <property type="nucleotide sequence ID" value="NZ_BSDC01000003.1"/>
</dbReference>
<comment type="caution">
    <text evidence="2">The sequence shown here is derived from an EMBL/GenBank/DDBJ whole genome shotgun (WGS) entry which is preliminary data.</text>
</comment>
<dbReference type="Gene3D" id="1.20.120.450">
    <property type="entry name" value="dinb family like domain"/>
    <property type="match status" value="1"/>
</dbReference>
<name>A0ABQ5Q094_9BACT</name>
<sequence length="150" mass="16631">MTQSWAALFSINRDFLLEKNLADVTQSQADQPPADDVNSITWNLSHILEYRHELLRDVLKSAYRPTVTVPRTLAHFKAAMADTQAALDATFSSADWDEPQFHPGFQATLPLAQIVGMYFMHETYHLGQLGTARKLLGLPGVIKPPAAAKA</sequence>
<dbReference type="SUPFAM" id="SSF109854">
    <property type="entry name" value="DinB/YfiT-like putative metalloenzymes"/>
    <property type="match status" value="1"/>
</dbReference>
<proteinExistence type="predicted"/>
<reference evidence="2" key="1">
    <citation type="journal article" date="2023" name="Antonie Van Leeuwenhoek">
        <title>Mesoterricola silvestris gen. nov., sp. nov., Mesoterricola sediminis sp. nov., Geothrix oryzae sp. nov., Geothrix edaphica sp. nov., Geothrix rubra sp. nov., and Geothrix limicola sp. nov., six novel members of Acidobacteriota isolated from soils.</title>
        <authorList>
            <person name="Itoh H."/>
            <person name="Sugisawa Y."/>
            <person name="Mise K."/>
            <person name="Xu Z."/>
            <person name="Kuniyasu M."/>
            <person name="Ushijima N."/>
            <person name="Kawano K."/>
            <person name="Kobayashi E."/>
            <person name="Shiratori Y."/>
            <person name="Masuda Y."/>
            <person name="Senoo K."/>
        </authorList>
    </citation>
    <scope>NUCLEOTIDE SEQUENCE</scope>
    <source>
        <strain evidence="2">Red802</strain>
    </source>
</reference>
<evidence type="ECO:0000259" key="1">
    <source>
        <dbReference type="Pfam" id="PF12867"/>
    </source>
</evidence>
<dbReference type="InterPro" id="IPR024775">
    <property type="entry name" value="DinB-like"/>
</dbReference>
<accession>A0ABQ5Q094</accession>
<evidence type="ECO:0000313" key="3">
    <source>
        <dbReference type="Proteomes" id="UP001165044"/>
    </source>
</evidence>
<feature type="domain" description="DinB-like" evidence="1">
    <location>
        <begin position="18"/>
        <end position="129"/>
    </location>
</feature>
<protein>
    <recommendedName>
        <fullName evidence="1">DinB-like domain-containing protein</fullName>
    </recommendedName>
</protein>
<evidence type="ECO:0000313" key="2">
    <source>
        <dbReference type="EMBL" id="GLH68063.1"/>
    </source>
</evidence>
<dbReference type="Proteomes" id="UP001165044">
    <property type="component" value="Unassembled WGS sequence"/>
</dbReference>
<dbReference type="Pfam" id="PF12867">
    <property type="entry name" value="DinB_2"/>
    <property type="match status" value="1"/>
</dbReference>